<feature type="compositionally biased region" description="Polar residues" evidence="1">
    <location>
        <begin position="53"/>
        <end position="68"/>
    </location>
</feature>
<feature type="compositionally biased region" description="Basic and acidic residues" evidence="1">
    <location>
        <begin position="244"/>
        <end position="276"/>
    </location>
</feature>
<feature type="region of interest" description="Disordered" evidence="1">
    <location>
        <begin position="1"/>
        <end position="212"/>
    </location>
</feature>
<evidence type="ECO:0000313" key="3">
    <source>
        <dbReference type="Proteomes" id="UP000253919"/>
    </source>
</evidence>
<dbReference type="Proteomes" id="UP000253919">
    <property type="component" value="Unassembled WGS sequence"/>
</dbReference>
<gene>
    <name evidence="2" type="ORF">AHMF7616_02532</name>
</gene>
<name>A0A369QG77_9BACT</name>
<accession>A0A369QG77</accession>
<dbReference type="EMBL" id="QASA01000001">
    <property type="protein sequence ID" value="RDC63923.1"/>
    <property type="molecule type" value="Genomic_DNA"/>
</dbReference>
<feature type="compositionally biased region" description="Polar residues" evidence="1">
    <location>
        <begin position="77"/>
        <end position="105"/>
    </location>
</feature>
<reference evidence="2 3" key="1">
    <citation type="submission" date="2018-04" db="EMBL/GenBank/DDBJ databases">
        <title>Adhaeribacter sp. HMF7616 genome sequencing and assembly.</title>
        <authorList>
            <person name="Kang H."/>
            <person name="Kang J."/>
            <person name="Cha I."/>
            <person name="Kim H."/>
            <person name="Joh K."/>
        </authorList>
    </citation>
    <scope>NUCLEOTIDE SEQUENCE [LARGE SCALE GENOMIC DNA]</scope>
    <source>
        <strain evidence="2 3">HMF7616</strain>
    </source>
</reference>
<feature type="compositionally biased region" description="Polar residues" evidence="1">
    <location>
        <begin position="194"/>
        <end position="206"/>
    </location>
</feature>
<organism evidence="2 3">
    <name type="scientific">Adhaeribacter pallidiroseus</name>
    <dbReference type="NCBI Taxonomy" id="2072847"/>
    <lineage>
        <taxon>Bacteria</taxon>
        <taxon>Pseudomonadati</taxon>
        <taxon>Bacteroidota</taxon>
        <taxon>Cytophagia</taxon>
        <taxon>Cytophagales</taxon>
        <taxon>Hymenobacteraceae</taxon>
        <taxon>Adhaeribacter</taxon>
    </lineage>
</organism>
<feature type="compositionally biased region" description="Low complexity" evidence="1">
    <location>
        <begin position="162"/>
        <end position="190"/>
    </location>
</feature>
<feature type="compositionally biased region" description="Polar residues" evidence="1">
    <location>
        <begin position="9"/>
        <end position="20"/>
    </location>
</feature>
<feature type="region of interest" description="Disordered" evidence="1">
    <location>
        <begin position="236"/>
        <end position="299"/>
    </location>
</feature>
<comment type="caution">
    <text evidence="2">The sequence shown here is derived from an EMBL/GenBank/DDBJ whole genome shotgun (WGS) entry which is preliminary data.</text>
</comment>
<feature type="compositionally biased region" description="Basic and acidic residues" evidence="1">
    <location>
        <begin position="133"/>
        <end position="159"/>
    </location>
</feature>
<evidence type="ECO:0000256" key="1">
    <source>
        <dbReference type="SAM" id="MobiDB-lite"/>
    </source>
</evidence>
<proteinExistence type="predicted"/>
<sequence>MRTYEDSDPSSFNSFRTGNENPRRDFSSRNEFNSNENVMRPGSNEGTADHRSNSGPNQYSAYQPFNRQNDQHHDHWSQNNQGRNNDQFHNNRSFNQGRFSNFNDQSFDHRNNNRFNQHNNEQHDWQRSQNNRPNDDRNFVERAGDRVQDTWNRWTHDDDNGNFNRGSQQFRNQNQFNQSRNNNFDQQNNRFHSDYSNQNNFNQGRNFDSDRFQNRRNQHEDEGFFDRMGNKISQAWNQFTGDDEERRYQERGKMNSQHRWDNSFNENRGHQEDNPRRNFNRNDGPPYNYGSSSERDYEW</sequence>
<evidence type="ECO:0000313" key="2">
    <source>
        <dbReference type="EMBL" id="RDC63923.1"/>
    </source>
</evidence>
<keyword evidence="3" id="KW-1185">Reference proteome</keyword>
<protein>
    <submittedName>
        <fullName evidence="2">Uncharacterized protein</fullName>
    </submittedName>
</protein>
<dbReference type="AlphaFoldDB" id="A0A369QG77"/>